<dbReference type="FunCoup" id="K3XKW7">
    <property type="interactions" value="319"/>
</dbReference>
<dbReference type="eggNOG" id="ENOG502R7YI">
    <property type="taxonomic scope" value="Eukaryota"/>
</dbReference>
<feature type="region of interest" description="Disordered" evidence="1">
    <location>
        <begin position="66"/>
        <end position="88"/>
    </location>
</feature>
<keyword evidence="3" id="KW-1185">Reference proteome</keyword>
<organism evidence="2 3">
    <name type="scientific">Setaria italica</name>
    <name type="common">Foxtail millet</name>
    <name type="synonym">Panicum italicum</name>
    <dbReference type="NCBI Taxonomy" id="4555"/>
    <lineage>
        <taxon>Eukaryota</taxon>
        <taxon>Viridiplantae</taxon>
        <taxon>Streptophyta</taxon>
        <taxon>Embryophyta</taxon>
        <taxon>Tracheophyta</taxon>
        <taxon>Spermatophyta</taxon>
        <taxon>Magnoliopsida</taxon>
        <taxon>Liliopsida</taxon>
        <taxon>Poales</taxon>
        <taxon>Poaceae</taxon>
        <taxon>PACMAD clade</taxon>
        <taxon>Panicoideae</taxon>
        <taxon>Panicodae</taxon>
        <taxon>Paniceae</taxon>
        <taxon>Cenchrinae</taxon>
        <taxon>Setaria</taxon>
    </lineage>
</organism>
<evidence type="ECO:0000313" key="2">
    <source>
        <dbReference type="EnsemblPlants" id="KQL06006"/>
    </source>
</evidence>
<dbReference type="InParanoid" id="K3XKW7"/>
<dbReference type="EMBL" id="AGNK02003215">
    <property type="status" value="NOT_ANNOTATED_CDS"/>
    <property type="molecule type" value="Genomic_DNA"/>
</dbReference>
<accession>K3XKW7</accession>
<sequence>MVDRVGVADDAHVGHCTLGPERLLQYVLPQLRPLRGPGQQPREVAAAADRDDLQLGADHRVGGHVFPEEPLGHGPRRAGDHHLPPRGEPQALVDQRVELLHVVLGQDGAGDEVHVPGPEPREGDERHDPDAGAGAALPEGPDEREGAEQQHGAEQAAALEGHEHEVGEERGGAQQRAVHVAHHRPVCRRDSGGVIKDGGALGGGGMALLRLGGGRRRLGGGVAVVELEGLAPELPGGAVEREEPLRGHLGEDSWRHHLRPLSLRSFPRYST</sequence>
<feature type="compositionally biased region" description="Basic and acidic residues" evidence="1">
    <location>
        <begin position="66"/>
        <end position="85"/>
    </location>
</feature>
<protein>
    <submittedName>
        <fullName evidence="2">Uncharacterized protein</fullName>
    </submittedName>
</protein>
<evidence type="ECO:0000313" key="3">
    <source>
        <dbReference type="Proteomes" id="UP000004995"/>
    </source>
</evidence>
<dbReference type="HOGENOM" id="CLU_1028198_0_0_1"/>
<dbReference type="EnsemblPlants" id="KQL06006">
    <property type="protein sequence ID" value="KQL06006"/>
    <property type="gene ID" value="SETIT_002540mg"/>
</dbReference>
<dbReference type="Gramene" id="KQL06006">
    <property type="protein sequence ID" value="KQL06006"/>
    <property type="gene ID" value="SETIT_002540mg"/>
</dbReference>
<name>K3XKW7_SETIT</name>
<dbReference type="AlphaFoldDB" id="K3XKW7"/>
<feature type="compositionally biased region" description="Basic and acidic residues" evidence="1">
    <location>
        <begin position="111"/>
        <end position="130"/>
    </location>
</feature>
<proteinExistence type="predicted"/>
<reference evidence="3" key="1">
    <citation type="journal article" date="2012" name="Nat. Biotechnol.">
        <title>Reference genome sequence of the model plant Setaria.</title>
        <authorList>
            <person name="Bennetzen J.L."/>
            <person name="Schmutz J."/>
            <person name="Wang H."/>
            <person name="Percifield R."/>
            <person name="Hawkins J."/>
            <person name="Pontaroli A.C."/>
            <person name="Estep M."/>
            <person name="Feng L."/>
            <person name="Vaughn J.N."/>
            <person name="Grimwood J."/>
            <person name="Jenkins J."/>
            <person name="Barry K."/>
            <person name="Lindquist E."/>
            <person name="Hellsten U."/>
            <person name="Deshpande S."/>
            <person name="Wang X."/>
            <person name="Wu X."/>
            <person name="Mitros T."/>
            <person name="Triplett J."/>
            <person name="Yang X."/>
            <person name="Ye C.Y."/>
            <person name="Mauro-Herrera M."/>
            <person name="Wang L."/>
            <person name="Li P."/>
            <person name="Sharma M."/>
            <person name="Sharma R."/>
            <person name="Ronald P.C."/>
            <person name="Panaud O."/>
            <person name="Kellogg E.A."/>
            <person name="Brutnell T.P."/>
            <person name="Doust A.N."/>
            <person name="Tuskan G.A."/>
            <person name="Rokhsar D."/>
            <person name="Devos K.M."/>
        </authorList>
    </citation>
    <scope>NUCLEOTIDE SEQUENCE [LARGE SCALE GENOMIC DNA]</scope>
    <source>
        <strain evidence="3">cv. Yugu1</strain>
    </source>
</reference>
<dbReference type="Proteomes" id="UP000004995">
    <property type="component" value="Unassembled WGS sequence"/>
</dbReference>
<evidence type="ECO:0000256" key="1">
    <source>
        <dbReference type="SAM" id="MobiDB-lite"/>
    </source>
</evidence>
<reference evidence="2" key="2">
    <citation type="submission" date="2018-08" db="UniProtKB">
        <authorList>
            <consortium name="EnsemblPlants"/>
        </authorList>
    </citation>
    <scope>IDENTIFICATION</scope>
    <source>
        <strain evidence="2">Yugu1</strain>
    </source>
</reference>
<dbReference type="OMA" id="HCICASF"/>
<feature type="region of interest" description="Disordered" evidence="1">
    <location>
        <begin position="105"/>
        <end position="156"/>
    </location>
</feature>